<dbReference type="SUPFAM" id="SSF54637">
    <property type="entry name" value="Thioesterase/thiol ester dehydrase-isomerase"/>
    <property type="match status" value="1"/>
</dbReference>
<evidence type="ECO:0000259" key="1">
    <source>
        <dbReference type="Pfam" id="PF13622"/>
    </source>
</evidence>
<dbReference type="Pfam" id="PF20789">
    <property type="entry name" value="4HBT_3C"/>
    <property type="match status" value="1"/>
</dbReference>
<dbReference type="InterPro" id="IPR042171">
    <property type="entry name" value="Acyl-CoA_hotdog"/>
</dbReference>
<protein>
    <recommendedName>
        <fullName evidence="5">Thioesterase-like superfamily-domain-containing protein</fullName>
    </recommendedName>
</protein>
<comment type="caution">
    <text evidence="3">The sequence shown here is derived from an EMBL/GenBank/DDBJ whole genome shotgun (WGS) entry which is preliminary data.</text>
</comment>
<dbReference type="GeneID" id="59380894"/>
<dbReference type="RefSeq" id="XP_036627944.1">
    <property type="nucleotide sequence ID" value="XM_036780561.1"/>
</dbReference>
<dbReference type="VEuPathDB" id="FungiDB:PC9H_011076"/>
<gene>
    <name evidence="3" type="ORF">PC9H_011076</name>
</gene>
<dbReference type="PANTHER" id="PTHR38110:SF1">
    <property type="entry name" value="THIOESTERASE DOMAIN-CONTAINING PROTEIN"/>
    <property type="match status" value="1"/>
</dbReference>
<dbReference type="InterPro" id="IPR029069">
    <property type="entry name" value="HotDog_dom_sf"/>
</dbReference>
<dbReference type="InterPro" id="IPR049449">
    <property type="entry name" value="TesB_ACOT8-like_N"/>
</dbReference>
<proteinExistence type="predicted"/>
<feature type="domain" description="Acyl-CoA thioesterase-like N-terminal HotDog" evidence="1">
    <location>
        <begin position="27"/>
        <end position="111"/>
    </location>
</feature>
<evidence type="ECO:0000259" key="2">
    <source>
        <dbReference type="Pfam" id="PF20789"/>
    </source>
</evidence>
<dbReference type="InterPro" id="IPR049450">
    <property type="entry name" value="ACOT8-like_C"/>
</dbReference>
<dbReference type="AlphaFoldDB" id="A0A8H6ZKZ7"/>
<dbReference type="PANTHER" id="PTHR38110">
    <property type="entry name" value="CHROMOSOME 23, WHOLE GENOME SHOTGUN SEQUENCE"/>
    <property type="match status" value="1"/>
</dbReference>
<sequence>MPTLRQAIAVEYLRDAGDVKVFKGEVDPDWCIGAVPNGGYILALALQACIERQSTTSHRDPIHVTAHYLRTTAVAPFEVHIRILRSGKGFTNVLADFVQADQLKFIVHAIFGVMEPEEATPGHDGLKAAMAPPSKYARHLPLHHHPSNATELPMSTAFGFHQHTKWTDEPELREENGTRTARVGGGGVQWGTWFELTGKDERITASSLAFLVDMFVNTPMIMSGVDNVGLPHSWFPTMMLAIEFKYPIPKTGEYASRTVGLYSKGNYFNEPSGHHDIYVEVWTAPANIGEGSIEDGWRDKQRCLATATQMALTVPFEVNARKAARASSKL</sequence>
<dbReference type="EMBL" id="JACETU010000008">
    <property type="protein sequence ID" value="KAF7422912.1"/>
    <property type="molecule type" value="Genomic_DNA"/>
</dbReference>
<accession>A0A8H6ZKZ7</accession>
<dbReference type="Proteomes" id="UP000623687">
    <property type="component" value="Unassembled WGS sequence"/>
</dbReference>
<keyword evidence="4" id="KW-1185">Reference proteome</keyword>
<reference evidence="3" key="1">
    <citation type="submission" date="2019-07" db="EMBL/GenBank/DDBJ databases">
        <authorList>
            <person name="Palmer J.M."/>
        </authorList>
    </citation>
    <scope>NUCLEOTIDE SEQUENCE</scope>
    <source>
        <strain evidence="3">PC9</strain>
    </source>
</reference>
<name>A0A8H6ZKZ7_PLEOS</name>
<dbReference type="Gene3D" id="2.40.160.210">
    <property type="entry name" value="Acyl-CoA thioesterase, double hotdog domain"/>
    <property type="match status" value="1"/>
</dbReference>
<evidence type="ECO:0008006" key="5">
    <source>
        <dbReference type="Google" id="ProtNLM"/>
    </source>
</evidence>
<evidence type="ECO:0000313" key="3">
    <source>
        <dbReference type="EMBL" id="KAF7422912.1"/>
    </source>
</evidence>
<evidence type="ECO:0000313" key="4">
    <source>
        <dbReference type="Proteomes" id="UP000623687"/>
    </source>
</evidence>
<dbReference type="Pfam" id="PF13622">
    <property type="entry name" value="4HBT_3"/>
    <property type="match status" value="1"/>
</dbReference>
<feature type="domain" description="Acyl-CoA thioesterase-like C-terminal" evidence="2">
    <location>
        <begin position="158"/>
        <end position="247"/>
    </location>
</feature>
<dbReference type="OrthoDB" id="2532955at2759"/>
<dbReference type="InterPro" id="IPR052389">
    <property type="entry name" value="Sec_Metab_Biosynth-Assoc"/>
</dbReference>
<organism evidence="3 4">
    <name type="scientific">Pleurotus ostreatus</name>
    <name type="common">Oyster mushroom</name>
    <name type="synonym">White-rot fungus</name>
    <dbReference type="NCBI Taxonomy" id="5322"/>
    <lineage>
        <taxon>Eukaryota</taxon>
        <taxon>Fungi</taxon>
        <taxon>Dikarya</taxon>
        <taxon>Basidiomycota</taxon>
        <taxon>Agaricomycotina</taxon>
        <taxon>Agaricomycetes</taxon>
        <taxon>Agaricomycetidae</taxon>
        <taxon>Agaricales</taxon>
        <taxon>Pleurotineae</taxon>
        <taxon>Pleurotaceae</taxon>
        <taxon>Pleurotus</taxon>
    </lineage>
</organism>